<evidence type="ECO:0000256" key="1">
    <source>
        <dbReference type="SAM" id="Coils"/>
    </source>
</evidence>
<dbReference type="AlphaFoldDB" id="A0A7C3KI15"/>
<gene>
    <name evidence="3" type="ORF">ENR64_22110</name>
</gene>
<feature type="coiled-coil region" evidence="1">
    <location>
        <begin position="27"/>
        <end position="54"/>
    </location>
</feature>
<dbReference type="InterPro" id="IPR030816">
    <property type="entry name" value="CHP04376"/>
</dbReference>
<name>A0A7C3KI15_9CYAN</name>
<sequence>MGIFDDFSHFLEERLDEYMRANPHLELMALEQKLREQEEETLQLMTNLKLEERQIQDKILDVAREIQLWHSRIEKAKAAGRLDLAEPAQKHEEKLLMQGNQLWGQMEMLKQRIQQTQELQQQVQQRRKEVQVKVSEAQTARAASGAPPTGSWRATTPQTRNPEALEQEFRRWEAEQELEELKRQMGR</sequence>
<feature type="coiled-coil region" evidence="1">
    <location>
        <begin position="106"/>
        <end position="133"/>
    </location>
</feature>
<proteinExistence type="predicted"/>
<organism evidence="3">
    <name type="scientific">Oscillatoriales cyanobacterium SpSt-418</name>
    <dbReference type="NCBI Taxonomy" id="2282169"/>
    <lineage>
        <taxon>Bacteria</taxon>
        <taxon>Bacillati</taxon>
        <taxon>Cyanobacteriota</taxon>
        <taxon>Cyanophyceae</taxon>
        <taxon>Oscillatoriophycideae</taxon>
        <taxon>Oscillatoriales</taxon>
    </lineage>
</organism>
<evidence type="ECO:0000256" key="2">
    <source>
        <dbReference type="SAM" id="MobiDB-lite"/>
    </source>
</evidence>
<evidence type="ECO:0000313" key="3">
    <source>
        <dbReference type="EMBL" id="HFN00389.1"/>
    </source>
</evidence>
<reference evidence="3" key="1">
    <citation type="journal article" date="2020" name="mSystems">
        <title>Genome- and Community-Level Interaction Insights into Carbon Utilization and Element Cycling Functions of Hydrothermarchaeota in Hydrothermal Sediment.</title>
        <authorList>
            <person name="Zhou Z."/>
            <person name="Liu Y."/>
            <person name="Xu W."/>
            <person name="Pan J."/>
            <person name="Luo Z.H."/>
            <person name="Li M."/>
        </authorList>
    </citation>
    <scope>NUCLEOTIDE SEQUENCE [LARGE SCALE GENOMIC DNA]</scope>
    <source>
        <strain evidence="3">SpSt-418</strain>
    </source>
</reference>
<dbReference type="EMBL" id="DSRU01000321">
    <property type="protein sequence ID" value="HFN00389.1"/>
    <property type="molecule type" value="Genomic_DNA"/>
</dbReference>
<accession>A0A7C3KI15</accession>
<protein>
    <submittedName>
        <fullName evidence="3">TIGR04376 family protein</fullName>
    </submittedName>
</protein>
<comment type="caution">
    <text evidence="3">The sequence shown here is derived from an EMBL/GenBank/DDBJ whole genome shotgun (WGS) entry which is preliminary data.</text>
</comment>
<keyword evidence="1" id="KW-0175">Coiled coil</keyword>
<dbReference type="NCBIfam" id="TIGR04376">
    <property type="entry name" value="TIGR04376 family protein"/>
    <property type="match status" value="1"/>
</dbReference>
<feature type="region of interest" description="Disordered" evidence="2">
    <location>
        <begin position="136"/>
        <end position="164"/>
    </location>
</feature>
<feature type="compositionally biased region" description="Polar residues" evidence="2">
    <location>
        <begin position="152"/>
        <end position="161"/>
    </location>
</feature>